<dbReference type="EMBL" id="FN595522">
    <property type="protein sequence ID" value="CCB50018.1"/>
    <property type="molecule type" value="Genomic_DNA"/>
</dbReference>
<keyword evidence="4 7" id="KW-1133">Transmembrane helix</keyword>
<dbReference type="PANTHER" id="PTHR48041:SF20">
    <property type="entry name" value="ABC TRANSPORTER G FAMILY MEMBER STR2"/>
    <property type="match status" value="1"/>
</dbReference>
<organism evidence="9 10">
    <name type="scientific">Vitis vinifera</name>
    <name type="common">Grape</name>
    <dbReference type="NCBI Taxonomy" id="29760"/>
    <lineage>
        <taxon>Eukaryota</taxon>
        <taxon>Viridiplantae</taxon>
        <taxon>Streptophyta</taxon>
        <taxon>Embryophyta</taxon>
        <taxon>Tracheophyta</taxon>
        <taxon>Spermatophyta</taxon>
        <taxon>Magnoliopsida</taxon>
        <taxon>eudicotyledons</taxon>
        <taxon>Gunneridae</taxon>
        <taxon>Pentapetalae</taxon>
        <taxon>rosids</taxon>
        <taxon>Vitales</taxon>
        <taxon>Vitaceae</taxon>
        <taxon>Viteae</taxon>
        <taxon>Vitis</taxon>
    </lineage>
</organism>
<evidence type="ECO:0000256" key="4">
    <source>
        <dbReference type="ARBA" id="ARBA00022989"/>
    </source>
</evidence>
<feature type="region of interest" description="Disordered" evidence="6">
    <location>
        <begin position="197"/>
        <end position="222"/>
    </location>
</feature>
<dbReference type="SUPFAM" id="SSF52540">
    <property type="entry name" value="P-loop containing nucleoside triphosphate hydrolases"/>
    <property type="match status" value="1"/>
</dbReference>
<protein>
    <recommendedName>
        <fullName evidence="8">ABC transporter domain-containing protein</fullName>
    </recommendedName>
</protein>
<keyword evidence="2" id="KW-0813">Transport</keyword>
<dbReference type="Proteomes" id="UP000009183">
    <property type="component" value="Unassembled WGS sequence, unordered"/>
</dbReference>
<reference evidence="10" key="1">
    <citation type="journal article" date="2007" name="Nature">
        <title>The grapevine genome sequence suggests ancestral hexaploidization in major angiosperm phyla.</title>
        <authorList>
            <consortium name="The French-Italian Public Consortium for Grapevine Genome Characterization."/>
            <person name="Jaillon O."/>
            <person name="Aury J.-M."/>
            <person name="Noel B."/>
            <person name="Policriti A."/>
            <person name="Clepet C."/>
            <person name="Casagrande A."/>
            <person name="Choisne N."/>
            <person name="Aubourg S."/>
            <person name="Vitulo N."/>
            <person name="Jubin C."/>
            <person name="Vezzi A."/>
            <person name="Legeai F."/>
            <person name="Hugueney P."/>
            <person name="Dasilva C."/>
            <person name="Horner D."/>
            <person name="Mica E."/>
            <person name="Jublot D."/>
            <person name="Poulain J."/>
            <person name="Bruyere C."/>
            <person name="Billault A."/>
            <person name="Segurens B."/>
            <person name="Gouyvenoux M."/>
            <person name="Ugarte E."/>
            <person name="Cattonaro F."/>
            <person name="Anthouard V."/>
            <person name="Vico V."/>
            <person name="Del Fabbro C."/>
            <person name="Alaux M."/>
            <person name="Di Gaspero G."/>
            <person name="Dumas V."/>
            <person name="Felice N."/>
            <person name="Paillard S."/>
            <person name="Juman I."/>
            <person name="Moroldo M."/>
            <person name="Scalabrin S."/>
            <person name="Canaguier A."/>
            <person name="Le Clainche I."/>
            <person name="Malacrida G."/>
            <person name="Durand E."/>
            <person name="Pesole G."/>
            <person name="Laucou V."/>
            <person name="Chatelet P."/>
            <person name="Merdinoglu D."/>
            <person name="Delledonne M."/>
            <person name="Pezzotti M."/>
            <person name="Lecharny A."/>
            <person name="Scarpelli C."/>
            <person name="Artiguenave F."/>
            <person name="Pe M.E."/>
            <person name="Valle G."/>
            <person name="Morgante M."/>
            <person name="Caboche M."/>
            <person name="Adam-Blondon A.-F."/>
            <person name="Weissenbach J."/>
            <person name="Quetier F."/>
            <person name="Wincker P."/>
        </authorList>
    </citation>
    <scope>NUCLEOTIDE SEQUENCE [LARGE SCALE GENOMIC DNA]</scope>
    <source>
        <strain evidence="10">cv. Pinot noir / PN40024</strain>
    </source>
</reference>
<dbReference type="AlphaFoldDB" id="F6HCS3"/>
<sequence>MAYTKGHRRDAVMVSIGKPVSLTGGLEFSNLTYTVKKKEKIEGKWVSQEVDLLHMISGYAPKGSITGVMGPSGAGKSTLLDGLAGRISSGSLKGGVSLDGMEISPSLIKRTSAYIMQEDLLFPMLTVYETLMFAADFRLGPLSWMDKKLRVEKLIEQLGLTGENPVEYLIDVIQEYNQSEHGVEVLATFVRTGLKPPPLSEEEVSMSTVPPTPTPSHHHASPLVEGRRLPLQAGSQRSATDFDHSLRSPYNSSRSWSASHSGIVQTLSASPGYTRSNDILEGTPTPHSSDYTVNESDYLTPNIAPKAAAYQHLGPKFANSFLDEIWILMRRNFINIRRTPELFLSRLLVLTVMGFMMATMFTRPKADIQGNYKSPQLLHLHCLSLLFLFQ</sequence>
<keyword evidence="5 7" id="KW-0472">Membrane</keyword>
<dbReference type="PANTHER" id="PTHR48041">
    <property type="entry name" value="ABC TRANSPORTER G FAMILY MEMBER 28"/>
    <property type="match status" value="1"/>
</dbReference>
<evidence type="ECO:0000256" key="6">
    <source>
        <dbReference type="SAM" id="MobiDB-lite"/>
    </source>
</evidence>
<dbReference type="InterPro" id="IPR050352">
    <property type="entry name" value="ABCG_transporters"/>
</dbReference>
<dbReference type="GO" id="GO:0016887">
    <property type="term" value="F:ATP hydrolysis activity"/>
    <property type="evidence" value="ECO:0007669"/>
    <property type="project" value="InterPro"/>
</dbReference>
<evidence type="ECO:0000256" key="5">
    <source>
        <dbReference type="ARBA" id="ARBA00023136"/>
    </source>
</evidence>
<feature type="domain" description="ABC transporter" evidence="8">
    <location>
        <begin position="54"/>
        <end position="162"/>
    </location>
</feature>
<evidence type="ECO:0000256" key="2">
    <source>
        <dbReference type="ARBA" id="ARBA00022448"/>
    </source>
</evidence>
<dbReference type="eggNOG" id="KOG0061">
    <property type="taxonomic scope" value="Eukaryota"/>
</dbReference>
<dbReference type="GO" id="GO:0016020">
    <property type="term" value="C:membrane"/>
    <property type="evidence" value="ECO:0007669"/>
    <property type="project" value="UniProtKB-SubCell"/>
</dbReference>
<dbReference type="InterPro" id="IPR003439">
    <property type="entry name" value="ABC_transporter-like_ATP-bd"/>
</dbReference>
<comment type="subcellular location">
    <subcellularLocation>
        <location evidence="1">Membrane</location>
        <topology evidence="1">Multi-pass membrane protein</topology>
    </subcellularLocation>
</comment>
<dbReference type="Pfam" id="PF00005">
    <property type="entry name" value="ABC_tran"/>
    <property type="match status" value="1"/>
</dbReference>
<accession>F6HCS3</accession>
<proteinExistence type="predicted"/>
<dbReference type="PaxDb" id="29760-VIT_00s0211g00020.t01"/>
<evidence type="ECO:0000256" key="7">
    <source>
        <dbReference type="SAM" id="Phobius"/>
    </source>
</evidence>
<evidence type="ECO:0000313" key="9">
    <source>
        <dbReference type="EMBL" id="CCB50018.1"/>
    </source>
</evidence>
<keyword evidence="10" id="KW-1185">Reference proteome</keyword>
<evidence type="ECO:0000256" key="3">
    <source>
        <dbReference type="ARBA" id="ARBA00022692"/>
    </source>
</evidence>
<dbReference type="InterPro" id="IPR027417">
    <property type="entry name" value="P-loop_NTPase"/>
</dbReference>
<evidence type="ECO:0000313" key="10">
    <source>
        <dbReference type="Proteomes" id="UP000009183"/>
    </source>
</evidence>
<dbReference type="Gene3D" id="3.40.50.300">
    <property type="entry name" value="P-loop containing nucleotide triphosphate hydrolases"/>
    <property type="match status" value="1"/>
</dbReference>
<dbReference type="HOGENOM" id="CLU_708651_0_0_1"/>
<feature type="transmembrane region" description="Helical" evidence="7">
    <location>
        <begin position="343"/>
        <end position="361"/>
    </location>
</feature>
<gene>
    <name evidence="9" type="ORF">VIT_00s0211g00020</name>
</gene>
<name>F6HCS3_VITVI</name>
<dbReference type="InParanoid" id="F6HCS3"/>
<evidence type="ECO:0000256" key="1">
    <source>
        <dbReference type="ARBA" id="ARBA00004141"/>
    </source>
</evidence>
<dbReference type="GO" id="GO:0005524">
    <property type="term" value="F:ATP binding"/>
    <property type="evidence" value="ECO:0007669"/>
    <property type="project" value="InterPro"/>
</dbReference>
<keyword evidence="3 7" id="KW-0812">Transmembrane</keyword>
<evidence type="ECO:0000259" key="8">
    <source>
        <dbReference type="Pfam" id="PF00005"/>
    </source>
</evidence>